<evidence type="ECO:0000256" key="2">
    <source>
        <dbReference type="ARBA" id="ARBA00022980"/>
    </source>
</evidence>
<dbReference type="Gene3D" id="3.30.63.20">
    <property type="match status" value="1"/>
</dbReference>
<evidence type="ECO:0000256" key="3">
    <source>
        <dbReference type="ARBA" id="ARBA00023274"/>
    </source>
</evidence>
<proteinExistence type="inferred from homology"/>
<gene>
    <name evidence="4" type="ORF">BJX66DRAFT_333852</name>
</gene>
<comment type="similarity">
    <text evidence="1">Belongs to the eukaryotic ribosomal protein eS25 family.</text>
</comment>
<dbReference type="Gene3D" id="2.130.10.10">
    <property type="entry name" value="YVTN repeat-like/Quinoprotein amine dehydrogenase"/>
    <property type="match status" value="2"/>
</dbReference>
<name>A0ABR4GIF8_9EURO</name>
<comment type="caution">
    <text evidence="4">The sequence shown here is derived from an EMBL/GenBank/DDBJ whole genome shotgun (WGS) entry which is preliminary data.</text>
</comment>
<keyword evidence="5" id="KW-1185">Reference proteome</keyword>
<keyword evidence="2 4" id="KW-0689">Ribosomal protein</keyword>
<dbReference type="Proteomes" id="UP001610563">
    <property type="component" value="Unassembled WGS sequence"/>
</dbReference>
<dbReference type="PANTHER" id="PTHR16220">
    <property type="entry name" value="WD REPEAT PROTEIN 8-RELATED"/>
    <property type="match status" value="1"/>
</dbReference>
<dbReference type="InterPro" id="IPR011044">
    <property type="entry name" value="Quino_amine_DH_bsu"/>
</dbReference>
<dbReference type="Pfam" id="PF03297">
    <property type="entry name" value="Ribosomal_S25"/>
    <property type="match status" value="1"/>
</dbReference>
<dbReference type="SUPFAM" id="SSF50969">
    <property type="entry name" value="YVTN repeat-like/Quinoprotein amine dehydrogenase"/>
    <property type="match status" value="1"/>
</dbReference>
<accession>A0ABR4GIF8</accession>
<dbReference type="GO" id="GO:0005840">
    <property type="term" value="C:ribosome"/>
    <property type="evidence" value="ECO:0007669"/>
    <property type="project" value="UniProtKB-KW"/>
</dbReference>
<protein>
    <submittedName>
        <fullName evidence="4">S25 ribosomal protein-domain-containing protein</fullName>
    </submittedName>
</protein>
<evidence type="ECO:0000256" key="1">
    <source>
        <dbReference type="ARBA" id="ARBA00009106"/>
    </source>
</evidence>
<dbReference type="InterPro" id="IPR015943">
    <property type="entry name" value="WD40/YVTN_repeat-like_dom_sf"/>
</dbReference>
<organism evidence="4 5">
    <name type="scientific">Aspergillus keveii</name>
    <dbReference type="NCBI Taxonomy" id="714993"/>
    <lineage>
        <taxon>Eukaryota</taxon>
        <taxon>Fungi</taxon>
        <taxon>Dikarya</taxon>
        <taxon>Ascomycota</taxon>
        <taxon>Pezizomycotina</taxon>
        <taxon>Eurotiomycetes</taxon>
        <taxon>Eurotiomycetidae</taxon>
        <taxon>Eurotiales</taxon>
        <taxon>Aspergillaceae</taxon>
        <taxon>Aspergillus</taxon>
        <taxon>Aspergillus subgen. Nidulantes</taxon>
    </lineage>
</organism>
<dbReference type="PANTHER" id="PTHR16220:SF0">
    <property type="entry name" value="WD REPEAT-CONTAINING PROTEIN WRAP73"/>
    <property type="match status" value="1"/>
</dbReference>
<dbReference type="InterPro" id="IPR004977">
    <property type="entry name" value="Ribosomal_eS25"/>
</dbReference>
<dbReference type="EMBL" id="JBFTWV010000011">
    <property type="protein sequence ID" value="KAL2798829.1"/>
    <property type="molecule type" value="Genomic_DNA"/>
</dbReference>
<reference evidence="4 5" key="1">
    <citation type="submission" date="2024-07" db="EMBL/GenBank/DDBJ databases">
        <title>Section-level genome sequencing and comparative genomics of Aspergillus sections Usti and Cavernicolus.</title>
        <authorList>
            <consortium name="Lawrence Berkeley National Laboratory"/>
            <person name="Nybo J.L."/>
            <person name="Vesth T.C."/>
            <person name="Theobald S."/>
            <person name="Frisvad J.C."/>
            <person name="Larsen T.O."/>
            <person name="Kjaerboelling I."/>
            <person name="Rothschild-Mancinelli K."/>
            <person name="Lyhne E.K."/>
            <person name="Kogle M.E."/>
            <person name="Barry K."/>
            <person name="Clum A."/>
            <person name="Na H."/>
            <person name="Ledsgaard L."/>
            <person name="Lin J."/>
            <person name="Lipzen A."/>
            <person name="Kuo A."/>
            <person name="Riley R."/>
            <person name="Mondo S."/>
            <person name="Labutti K."/>
            <person name="Haridas S."/>
            <person name="Pangalinan J."/>
            <person name="Salamov A.A."/>
            <person name="Simmons B.A."/>
            <person name="Magnuson J.K."/>
            <person name="Chen J."/>
            <person name="Drula E."/>
            <person name="Henrissat B."/>
            <person name="Wiebenga A."/>
            <person name="Lubbers R.J."/>
            <person name="Gomes A.C."/>
            <person name="Makela M.R."/>
            <person name="Stajich J."/>
            <person name="Grigoriev I.V."/>
            <person name="Mortensen U.H."/>
            <person name="De Vries R.P."/>
            <person name="Baker S.E."/>
            <person name="Andersen M.R."/>
        </authorList>
    </citation>
    <scope>NUCLEOTIDE SEQUENCE [LARGE SCALE GENOMIC DNA]</scope>
    <source>
        <strain evidence="4 5">CBS 209.92</strain>
    </source>
</reference>
<keyword evidence="3" id="KW-0687">Ribonucleoprotein</keyword>
<evidence type="ECO:0000313" key="4">
    <source>
        <dbReference type="EMBL" id="KAL2798829.1"/>
    </source>
</evidence>
<dbReference type="InterPro" id="IPR052778">
    <property type="entry name" value="Centrosome-WD_assoc"/>
</dbReference>
<sequence length="559" mass="61809">MDSLGGGIPSSISLSDDGEYATQLNGKDLLIHLNPTSSEFKEVQIVKVKETGCKFLRFSRSRPGEPSRRLLCASDSRILVWNLNPLQQLAEIENLESGALNIDFGSDEDEVVLFHQWNTKLTIFGLDTGRSHVIKTPKFSHHNGFGYRPKTGQLAILLKPDTNDTLTIHEPRSYELIGREILPTVDAQGLKWSPDGQWIALWDAASAGTKVLIFTADGQLLRTYTGPSGSDESLDLGVKGIEWSPVPPHSNQSEVLAVGKVDGTVDLLQCRTFSCSATLSHVFQFEQHAPSIWRERYAAGGMALEYAESCSSSAFATLPEPSTTLRGVSMMGFSYNGALLSTVDHSRPNIVWIWSLENTSVLISALVHEHAVRQVVWHHSSIQLLITTANGALPGVRYWNPHRAPFVVRIPVSRNENAKLDVRWLPSDEGDGSRFWFGSPDDYVMGYIEPEEEQGTAQFQCLNTLAGKAPAGKQKKKWSKGKVKDKAQHAVVLEKQTAERLNKDVQSYRLITVATLVDRLKINGSLARKALADLEEKGQIKKVVGHSKMNIYTRAVTAE</sequence>
<evidence type="ECO:0000313" key="5">
    <source>
        <dbReference type="Proteomes" id="UP001610563"/>
    </source>
</evidence>